<dbReference type="EMBL" id="GEMB01004838">
    <property type="protein sequence ID" value="JAR98459.1"/>
    <property type="molecule type" value="Transcribed_RNA"/>
</dbReference>
<proteinExistence type="predicted"/>
<sequence>SCKSSYCKHCNKKHHSLLHNETNNEPNSQTIISNRNDAVNDSPNDSINPTNLFSNYTLNSNWGHSTLPTAAVYIHDAKGNRILCRCLLDTGSTAHFMTFQLAKKLSLNITEVNISISGINGSLNN</sequence>
<protein>
    <submittedName>
        <fullName evidence="1">Bel12-ag transposon polyprotein</fullName>
    </submittedName>
</protein>
<organism evidence="1">
    <name type="scientific">Triatoma infestans</name>
    <name type="common">Assassin bug</name>
    <dbReference type="NCBI Taxonomy" id="30076"/>
    <lineage>
        <taxon>Eukaryota</taxon>
        <taxon>Metazoa</taxon>
        <taxon>Ecdysozoa</taxon>
        <taxon>Arthropoda</taxon>
        <taxon>Hexapoda</taxon>
        <taxon>Insecta</taxon>
        <taxon>Pterygota</taxon>
        <taxon>Neoptera</taxon>
        <taxon>Paraneoptera</taxon>
        <taxon>Hemiptera</taxon>
        <taxon>Heteroptera</taxon>
        <taxon>Panheteroptera</taxon>
        <taxon>Cimicomorpha</taxon>
        <taxon>Reduviidae</taxon>
        <taxon>Triatominae</taxon>
        <taxon>Triatoma</taxon>
    </lineage>
</organism>
<feature type="non-terminal residue" evidence="1">
    <location>
        <position position="1"/>
    </location>
</feature>
<reference evidence="1" key="2">
    <citation type="journal article" date="2017" name="J. Med. Entomol.">
        <title>Transcriptome Analysis of the Triatoma infestans (Hemiptera: Reduviidae) Integument.</title>
        <authorList>
            <person name="Calderon-Fernandez G.M."/>
            <person name="Moriconi D.E."/>
            <person name="Dulbecco A.B."/>
            <person name="Juarez M.P."/>
        </authorList>
    </citation>
    <scope>NUCLEOTIDE SEQUENCE</scope>
    <source>
        <strain evidence="1">Int1</strain>
        <tissue evidence="1">Integument</tissue>
    </source>
</reference>
<evidence type="ECO:0000313" key="1">
    <source>
        <dbReference type="EMBL" id="JAR98459.1"/>
    </source>
</evidence>
<accession>A0A170X313</accession>
<dbReference type="AlphaFoldDB" id="A0A170X313"/>
<name>A0A170X313_TRIIF</name>
<feature type="non-terminal residue" evidence="1">
    <location>
        <position position="125"/>
    </location>
</feature>
<reference evidence="1" key="1">
    <citation type="submission" date="2016-04" db="EMBL/GenBank/DDBJ databases">
        <authorList>
            <person name="Calderon-Fernandez G.M.Sr."/>
        </authorList>
    </citation>
    <scope>NUCLEOTIDE SEQUENCE</scope>
    <source>
        <strain evidence="1">Int1</strain>
        <tissue evidence="1">Integument</tissue>
    </source>
</reference>
<dbReference type="InterPro" id="IPR021109">
    <property type="entry name" value="Peptidase_aspartic_dom_sf"/>
</dbReference>
<dbReference type="SUPFAM" id="SSF50630">
    <property type="entry name" value="Acid proteases"/>
    <property type="match status" value="1"/>
</dbReference>